<proteinExistence type="predicted"/>
<evidence type="ECO:0000313" key="3">
    <source>
        <dbReference type="Proteomes" id="UP000800200"/>
    </source>
</evidence>
<dbReference type="AlphaFoldDB" id="A0A6A6E0J5"/>
<name>A0A6A6E0J5_9PEZI</name>
<dbReference type="EMBL" id="ML994633">
    <property type="protein sequence ID" value="KAF2185467.1"/>
    <property type="molecule type" value="Genomic_DNA"/>
</dbReference>
<feature type="region of interest" description="Disordered" evidence="1">
    <location>
        <begin position="126"/>
        <end position="149"/>
    </location>
</feature>
<dbReference type="Proteomes" id="UP000800200">
    <property type="component" value="Unassembled WGS sequence"/>
</dbReference>
<gene>
    <name evidence="2" type="ORF">K469DRAFT_160747</name>
</gene>
<organism evidence="2 3">
    <name type="scientific">Zopfia rhizophila CBS 207.26</name>
    <dbReference type="NCBI Taxonomy" id="1314779"/>
    <lineage>
        <taxon>Eukaryota</taxon>
        <taxon>Fungi</taxon>
        <taxon>Dikarya</taxon>
        <taxon>Ascomycota</taxon>
        <taxon>Pezizomycotina</taxon>
        <taxon>Dothideomycetes</taxon>
        <taxon>Dothideomycetes incertae sedis</taxon>
        <taxon>Zopfiaceae</taxon>
        <taxon>Zopfia</taxon>
    </lineage>
</organism>
<accession>A0A6A6E0J5</accession>
<reference evidence="2" key="1">
    <citation type="journal article" date="2020" name="Stud. Mycol.">
        <title>101 Dothideomycetes genomes: a test case for predicting lifestyles and emergence of pathogens.</title>
        <authorList>
            <person name="Haridas S."/>
            <person name="Albert R."/>
            <person name="Binder M."/>
            <person name="Bloem J."/>
            <person name="Labutti K."/>
            <person name="Salamov A."/>
            <person name="Andreopoulos B."/>
            <person name="Baker S."/>
            <person name="Barry K."/>
            <person name="Bills G."/>
            <person name="Bluhm B."/>
            <person name="Cannon C."/>
            <person name="Castanera R."/>
            <person name="Culley D."/>
            <person name="Daum C."/>
            <person name="Ezra D."/>
            <person name="Gonzalez J."/>
            <person name="Henrissat B."/>
            <person name="Kuo A."/>
            <person name="Liang C."/>
            <person name="Lipzen A."/>
            <person name="Lutzoni F."/>
            <person name="Magnuson J."/>
            <person name="Mondo S."/>
            <person name="Nolan M."/>
            <person name="Ohm R."/>
            <person name="Pangilinan J."/>
            <person name="Park H.-J."/>
            <person name="Ramirez L."/>
            <person name="Alfaro M."/>
            <person name="Sun H."/>
            <person name="Tritt A."/>
            <person name="Yoshinaga Y."/>
            <person name="Zwiers L.-H."/>
            <person name="Turgeon B."/>
            <person name="Goodwin S."/>
            <person name="Spatafora J."/>
            <person name="Crous P."/>
            <person name="Grigoriev I."/>
        </authorList>
    </citation>
    <scope>NUCLEOTIDE SEQUENCE</scope>
    <source>
        <strain evidence="2">CBS 207.26</strain>
    </source>
</reference>
<protein>
    <submittedName>
        <fullName evidence="2">Uncharacterized protein</fullName>
    </submittedName>
</protein>
<sequence length="149" mass="16731">MNTPFTWAWESNVLGGEFSTFHQYLSPTYTGPLQPTLVLSAHTSCLQHTCNLLGTHLLSHSFMYIYHLDSHSIHHEVAATFDSLHSATISIRAHRYYAVYRGSCSPTGGLPGMLLVQRVKETLQNPRLPWPMSTPPRSQRHPCTITPST</sequence>
<evidence type="ECO:0000313" key="2">
    <source>
        <dbReference type="EMBL" id="KAF2185467.1"/>
    </source>
</evidence>
<keyword evidence="3" id="KW-1185">Reference proteome</keyword>
<evidence type="ECO:0000256" key="1">
    <source>
        <dbReference type="SAM" id="MobiDB-lite"/>
    </source>
</evidence>